<name>A0A067T221_GALM3</name>
<evidence type="ECO:0000313" key="3">
    <source>
        <dbReference type="Proteomes" id="UP000027222"/>
    </source>
</evidence>
<dbReference type="EMBL" id="KL142377">
    <property type="protein sequence ID" value="KDR77191.1"/>
    <property type="molecule type" value="Genomic_DNA"/>
</dbReference>
<keyword evidence="3" id="KW-1185">Reference proteome</keyword>
<organism evidence="2 3">
    <name type="scientific">Galerina marginata (strain CBS 339.88)</name>
    <dbReference type="NCBI Taxonomy" id="685588"/>
    <lineage>
        <taxon>Eukaryota</taxon>
        <taxon>Fungi</taxon>
        <taxon>Dikarya</taxon>
        <taxon>Basidiomycota</taxon>
        <taxon>Agaricomycotina</taxon>
        <taxon>Agaricomycetes</taxon>
        <taxon>Agaricomycetidae</taxon>
        <taxon>Agaricales</taxon>
        <taxon>Agaricineae</taxon>
        <taxon>Strophariaceae</taxon>
        <taxon>Galerina</taxon>
    </lineage>
</organism>
<accession>A0A067T221</accession>
<evidence type="ECO:0000313" key="2">
    <source>
        <dbReference type="EMBL" id="KDR77191.1"/>
    </source>
</evidence>
<feature type="compositionally biased region" description="Polar residues" evidence="1">
    <location>
        <begin position="8"/>
        <end position="17"/>
    </location>
</feature>
<evidence type="ECO:0000256" key="1">
    <source>
        <dbReference type="SAM" id="MobiDB-lite"/>
    </source>
</evidence>
<dbReference type="Proteomes" id="UP000027222">
    <property type="component" value="Unassembled WGS sequence"/>
</dbReference>
<sequence>MSKAMGNLMSSITDSPSSPEPVSRGSSQNPVPPLEQQQPSSPTPAGPSRRKRPAEDVTHFAKSIGRSMKIRKTDQTELERFASYGSREQNVWLAAQILKVQEKHEALTPPEVRYDVPRRLATKIEAYSFTIIMDPTIAAYIGPKENRKKAGPANILVEHLRANPDWGLTAAIYDDKPKFEVIVQSISKKFTNRRCDIKTKISESLGDPDPLGGDKRIGVLNIVELCEVLILLYKRGNVQVTVQLCARIAFIRHFFVAKVAEGSNTASFWTELDDELVSVRKMSEIRQSKLFKTILASDRACYGDADLDEVALTAGNADTASNHPGSSTSNPWTTQQSNESGNEGFGGGDDDDETEQ</sequence>
<dbReference type="HOGENOM" id="CLU_067860_0_0_1"/>
<gene>
    <name evidence="2" type="ORF">GALMADRAFT_246474</name>
</gene>
<dbReference type="OrthoDB" id="3267821at2759"/>
<dbReference type="AlphaFoldDB" id="A0A067T221"/>
<protein>
    <submittedName>
        <fullName evidence="2">Uncharacterized protein</fullName>
    </submittedName>
</protein>
<proteinExistence type="predicted"/>
<reference evidence="3" key="1">
    <citation type="journal article" date="2014" name="Proc. Natl. Acad. Sci. U.S.A.">
        <title>Extensive sampling of basidiomycete genomes demonstrates inadequacy of the white-rot/brown-rot paradigm for wood decay fungi.</title>
        <authorList>
            <person name="Riley R."/>
            <person name="Salamov A.A."/>
            <person name="Brown D.W."/>
            <person name="Nagy L.G."/>
            <person name="Floudas D."/>
            <person name="Held B.W."/>
            <person name="Levasseur A."/>
            <person name="Lombard V."/>
            <person name="Morin E."/>
            <person name="Otillar R."/>
            <person name="Lindquist E.A."/>
            <person name="Sun H."/>
            <person name="LaButti K.M."/>
            <person name="Schmutz J."/>
            <person name="Jabbour D."/>
            <person name="Luo H."/>
            <person name="Baker S.E."/>
            <person name="Pisabarro A.G."/>
            <person name="Walton J.D."/>
            <person name="Blanchette R.A."/>
            <person name="Henrissat B."/>
            <person name="Martin F."/>
            <person name="Cullen D."/>
            <person name="Hibbett D.S."/>
            <person name="Grigoriev I.V."/>
        </authorList>
    </citation>
    <scope>NUCLEOTIDE SEQUENCE [LARGE SCALE GENOMIC DNA]</scope>
    <source>
        <strain evidence="3">CBS 339.88</strain>
    </source>
</reference>
<feature type="region of interest" description="Disordered" evidence="1">
    <location>
        <begin position="1"/>
        <end position="69"/>
    </location>
</feature>
<feature type="compositionally biased region" description="Polar residues" evidence="1">
    <location>
        <begin position="24"/>
        <end position="40"/>
    </location>
</feature>
<feature type="compositionally biased region" description="Polar residues" evidence="1">
    <location>
        <begin position="316"/>
        <end position="338"/>
    </location>
</feature>
<feature type="region of interest" description="Disordered" evidence="1">
    <location>
        <begin position="316"/>
        <end position="356"/>
    </location>
</feature>